<evidence type="ECO:0000256" key="1">
    <source>
        <dbReference type="ARBA" id="ARBA00009690"/>
    </source>
</evidence>
<dbReference type="InterPro" id="IPR008280">
    <property type="entry name" value="Tub_FtsZ_C"/>
</dbReference>
<dbReference type="PROSITE" id="PS01134">
    <property type="entry name" value="FTSZ_1"/>
    <property type="match status" value="1"/>
</dbReference>
<keyword evidence="3 4" id="KW-0342">GTP-binding</keyword>
<dbReference type="InterPro" id="IPR036525">
    <property type="entry name" value="Tubulin/FtsZ_GTPase_sf"/>
</dbReference>
<comment type="subcellular location">
    <subcellularLocation>
        <location evidence="4">Cytoplasm</location>
    </subcellularLocation>
    <text evidence="4">Assembles at midcell at the inner surface of the cytoplasmic membrane.</text>
</comment>
<proteinExistence type="inferred from homology"/>
<dbReference type="SMART" id="SM00864">
    <property type="entry name" value="Tubulin"/>
    <property type="match status" value="1"/>
</dbReference>
<keyword evidence="4 6" id="KW-0131">Cell cycle</keyword>
<dbReference type="RefSeq" id="WP_382167155.1">
    <property type="nucleotide sequence ID" value="NZ_JBHTBR010000005.1"/>
</dbReference>
<dbReference type="CDD" id="cd02201">
    <property type="entry name" value="FtsZ_type1"/>
    <property type="match status" value="1"/>
</dbReference>
<evidence type="ECO:0000313" key="10">
    <source>
        <dbReference type="EMBL" id="MFC7291916.1"/>
    </source>
</evidence>
<keyword evidence="4 6" id="KW-0132">Cell division</keyword>
<evidence type="ECO:0000256" key="6">
    <source>
        <dbReference type="RuleBase" id="RU000631"/>
    </source>
</evidence>
<keyword evidence="11" id="KW-1185">Reference proteome</keyword>
<dbReference type="PANTHER" id="PTHR30314:SF3">
    <property type="entry name" value="MITOCHONDRIAL DIVISION PROTEIN FSZA"/>
    <property type="match status" value="1"/>
</dbReference>
<keyword evidence="2 4" id="KW-0547">Nucleotide-binding</keyword>
<dbReference type="PANTHER" id="PTHR30314">
    <property type="entry name" value="CELL DIVISION PROTEIN FTSZ-RELATED"/>
    <property type="match status" value="1"/>
</dbReference>
<feature type="compositionally biased region" description="Acidic residues" evidence="7">
    <location>
        <begin position="353"/>
        <end position="364"/>
    </location>
</feature>
<comment type="function">
    <text evidence="4 6">Essential cell division protein that forms a contractile ring structure (Z ring) at the future cell division site. The regulation of the ring assembly controls the timing and the location of cell division. One of the functions of the FtsZ ring is to recruit other cell division proteins to the septum to produce a new cell wall between the dividing cells. Binds GTP and shows GTPase activity.</text>
</comment>
<feature type="binding site" evidence="4">
    <location>
        <begin position="16"/>
        <end position="20"/>
    </location>
    <ligand>
        <name>GTP</name>
        <dbReference type="ChEBI" id="CHEBI:37565"/>
    </ligand>
</feature>
<dbReference type="Gene3D" id="3.40.50.1440">
    <property type="entry name" value="Tubulin/FtsZ, GTPase domain"/>
    <property type="match status" value="1"/>
</dbReference>
<comment type="similarity">
    <text evidence="1 4 6">Belongs to the FtsZ family.</text>
</comment>
<evidence type="ECO:0000256" key="7">
    <source>
        <dbReference type="SAM" id="MobiDB-lite"/>
    </source>
</evidence>
<comment type="caution">
    <text evidence="10">The sequence shown here is derived from an EMBL/GenBank/DDBJ whole genome shotgun (WGS) entry which is preliminary data.</text>
</comment>
<dbReference type="InterPro" id="IPR018316">
    <property type="entry name" value="Tubulin/FtsZ_2-layer-sand-dom"/>
</dbReference>
<evidence type="ECO:0000256" key="3">
    <source>
        <dbReference type="ARBA" id="ARBA00023134"/>
    </source>
</evidence>
<dbReference type="EMBL" id="JBHTBR010000005">
    <property type="protein sequence ID" value="MFC7291916.1"/>
    <property type="molecule type" value="Genomic_DNA"/>
</dbReference>
<feature type="binding site" evidence="4">
    <location>
        <position position="182"/>
    </location>
    <ligand>
        <name>GTP</name>
        <dbReference type="ChEBI" id="CHEBI:37565"/>
    </ligand>
</feature>
<feature type="binding site" evidence="4">
    <location>
        <position position="134"/>
    </location>
    <ligand>
        <name>GTP</name>
        <dbReference type="ChEBI" id="CHEBI:37565"/>
    </ligand>
</feature>
<feature type="binding site" evidence="4">
    <location>
        <begin position="103"/>
        <end position="105"/>
    </location>
    <ligand>
        <name>GTP</name>
        <dbReference type="ChEBI" id="CHEBI:37565"/>
    </ligand>
</feature>
<evidence type="ECO:0000259" key="9">
    <source>
        <dbReference type="SMART" id="SM00865"/>
    </source>
</evidence>
<dbReference type="PRINTS" id="PR00423">
    <property type="entry name" value="CELLDVISFTSZ"/>
</dbReference>
<dbReference type="SMART" id="SM00865">
    <property type="entry name" value="Tubulin_C"/>
    <property type="match status" value="1"/>
</dbReference>
<dbReference type="InterPro" id="IPR020805">
    <property type="entry name" value="Cell_div_FtsZ_CS"/>
</dbReference>
<name>A0ABW2IM28_9PROT</name>
<dbReference type="HAMAP" id="MF_00909">
    <property type="entry name" value="FtsZ"/>
    <property type="match status" value="1"/>
</dbReference>
<dbReference type="SUPFAM" id="SSF55307">
    <property type="entry name" value="Tubulin C-terminal domain-like"/>
    <property type="match status" value="1"/>
</dbReference>
<dbReference type="InterPro" id="IPR024757">
    <property type="entry name" value="FtsZ_C"/>
</dbReference>
<dbReference type="InterPro" id="IPR003008">
    <property type="entry name" value="Tubulin_FtsZ_GTPase"/>
</dbReference>
<evidence type="ECO:0000256" key="4">
    <source>
        <dbReference type="HAMAP-Rule" id="MF_00909"/>
    </source>
</evidence>
<feature type="domain" description="Tubulin/FtsZ 2-layer sandwich" evidence="9">
    <location>
        <begin position="202"/>
        <end position="320"/>
    </location>
</feature>
<dbReference type="Pfam" id="PF12327">
    <property type="entry name" value="FtsZ_C"/>
    <property type="match status" value="1"/>
</dbReference>
<feature type="domain" description="Tubulin/FtsZ GTPase" evidence="8">
    <location>
        <begin position="8"/>
        <end position="200"/>
    </location>
</feature>
<feature type="compositionally biased region" description="Acidic residues" evidence="7">
    <location>
        <begin position="389"/>
        <end position="416"/>
    </location>
</feature>
<feature type="region of interest" description="Disordered" evidence="7">
    <location>
        <begin position="352"/>
        <end position="470"/>
    </location>
</feature>
<feature type="binding site" evidence="4">
    <location>
        <position position="138"/>
    </location>
    <ligand>
        <name>GTP</name>
        <dbReference type="ChEBI" id="CHEBI:37565"/>
    </ligand>
</feature>
<dbReference type="InterPro" id="IPR037103">
    <property type="entry name" value="Tubulin/FtsZ-like_C"/>
</dbReference>
<gene>
    <name evidence="4 10" type="primary">ftsZ</name>
    <name evidence="10" type="ORF">ACFQS8_09840</name>
</gene>
<accession>A0ABW2IM28</accession>
<dbReference type="PROSITE" id="PS01135">
    <property type="entry name" value="FTSZ_2"/>
    <property type="match status" value="1"/>
</dbReference>
<dbReference type="NCBIfam" id="TIGR00065">
    <property type="entry name" value="ftsZ"/>
    <property type="match status" value="1"/>
</dbReference>
<dbReference type="InterPro" id="IPR000158">
    <property type="entry name" value="Cell_div_FtsZ"/>
</dbReference>
<keyword evidence="4" id="KW-0963">Cytoplasm</keyword>
<evidence type="ECO:0000313" key="11">
    <source>
        <dbReference type="Proteomes" id="UP001596492"/>
    </source>
</evidence>
<evidence type="ECO:0000259" key="8">
    <source>
        <dbReference type="SMART" id="SM00864"/>
    </source>
</evidence>
<dbReference type="SUPFAM" id="SSF52490">
    <property type="entry name" value="Tubulin nucleotide-binding domain-like"/>
    <property type="match status" value="1"/>
</dbReference>
<organism evidence="10 11">
    <name type="scientific">Hirschia litorea</name>
    <dbReference type="NCBI Taxonomy" id="1199156"/>
    <lineage>
        <taxon>Bacteria</taxon>
        <taxon>Pseudomonadati</taxon>
        <taxon>Pseudomonadota</taxon>
        <taxon>Alphaproteobacteria</taxon>
        <taxon>Hyphomonadales</taxon>
        <taxon>Hyphomonadaceae</taxon>
        <taxon>Hirschia</taxon>
    </lineage>
</organism>
<feature type="compositionally biased region" description="Basic and acidic residues" evidence="7">
    <location>
        <begin position="435"/>
        <end position="450"/>
    </location>
</feature>
<keyword evidence="4 6" id="KW-0717">Septation</keyword>
<dbReference type="Gene3D" id="3.30.1330.20">
    <property type="entry name" value="Tubulin/FtsZ, C-terminal domain"/>
    <property type="match status" value="1"/>
</dbReference>
<comment type="subunit">
    <text evidence="4">Homodimer. Polymerizes to form a dynamic ring structure in a strictly GTP-dependent manner. Interacts directly with several other division proteins.</text>
</comment>
<evidence type="ECO:0000256" key="2">
    <source>
        <dbReference type="ARBA" id="ARBA00022741"/>
    </source>
</evidence>
<reference evidence="11" key="1">
    <citation type="journal article" date="2019" name="Int. J. Syst. Evol. Microbiol.">
        <title>The Global Catalogue of Microorganisms (GCM) 10K type strain sequencing project: providing services to taxonomists for standard genome sequencing and annotation.</title>
        <authorList>
            <consortium name="The Broad Institute Genomics Platform"/>
            <consortium name="The Broad Institute Genome Sequencing Center for Infectious Disease"/>
            <person name="Wu L."/>
            <person name="Ma J."/>
        </authorList>
    </citation>
    <scope>NUCLEOTIDE SEQUENCE [LARGE SCALE GENOMIC DNA]</scope>
    <source>
        <strain evidence="11">CCUG 51308</strain>
    </source>
</reference>
<evidence type="ECO:0000256" key="5">
    <source>
        <dbReference type="NCBIfam" id="TIGR00065"/>
    </source>
</evidence>
<dbReference type="Proteomes" id="UP001596492">
    <property type="component" value="Unassembled WGS sequence"/>
</dbReference>
<sequence length="470" mass="49596">MPVELKPRIIVFGVGGAGGNAVNNMIQSKLQGVEFIVANTDSQALLHSQADHKVQLGMKTTEGLGAGAKPSVGAESAEESIDEIKKQLEGAHMAFIAAGMGGGTGTGAAPVIARIAKEMGVLTVGVVTKPFDFEGKRRMTIADEGVQELRNHVDTLIIIPNQNLFRIANANTTFADAFTMADEVLYQGVRGVTDLMVMPGLINLDFADVRTVMSGMEAAMMGTGEAAGEQRALKAAQAAIANPLLDDVSMKGAKGVLINITGGYDMTLYEVDEAANEVRKEVDPDAQIILGSTFDHSLEGKIRVSVVATGISYQAAGGDSAASARPFAQPVVKPSEPTAADAISAALDAEPALPEEDLETEEVAAETASHDEDYVAPPIINRRPSVHDEEPESAVEAEDADDDTQYAVEPEESEPPQEERSSKGRSSLFGWGKGADADKASSEDGPKLDADEYEDDELEIPAFLRRSANN</sequence>
<dbReference type="Pfam" id="PF00091">
    <property type="entry name" value="Tubulin"/>
    <property type="match status" value="1"/>
</dbReference>
<protein>
    <recommendedName>
        <fullName evidence="4 5">Cell division protein FtsZ</fullName>
    </recommendedName>
</protein>
<dbReference type="InterPro" id="IPR045061">
    <property type="entry name" value="FtsZ/CetZ"/>
</dbReference>
<dbReference type="GO" id="GO:0051301">
    <property type="term" value="P:cell division"/>
    <property type="evidence" value="ECO:0007669"/>
    <property type="project" value="UniProtKB-KW"/>
</dbReference>